<proteinExistence type="predicted"/>
<comment type="caution">
    <text evidence="1">The sequence shown here is derived from an EMBL/GenBank/DDBJ whole genome shotgun (WGS) entry which is preliminary data.</text>
</comment>
<gene>
    <name evidence="1" type="ORF">AF332_18235</name>
</gene>
<sequence length="74" mass="8566">MSNLLILVIIHFKASWYLSNVLFACRLQDSFILPRGYFFVQTPFSFITGMLPRLLKKKKPPDLAADLECKHPLL</sequence>
<evidence type="ECO:0000313" key="2">
    <source>
        <dbReference type="Proteomes" id="UP000037109"/>
    </source>
</evidence>
<accession>A0A0M0GFC7</accession>
<reference evidence="2" key="1">
    <citation type="submission" date="2015-07" db="EMBL/GenBank/DDBJ databases">
        <title>Fjat-10036 dsm4.</title>
        <authorList>
            <person name="Liu B."/>
            <person name="Wang J."/>
            <person name="Zhu Y."/>
            <person name="Liu G."/>
            <person name="Chen Q."/>
            <person name="Chen Z."/>
            <person name="Lan J."/>
            <person name="Che J."/>
            <person name="Ge C."/>
            <person name="Shi H."/>
            <person name="Pan Z."/>
            <person name="Liu X."/>
        </authorList>
    </citation>
    <scope>NUCLEOTIDE SEQUENCE [LARGE SCALE GENOMIC DNA]</scope>
    <source>
        <strain evidence="2">DSM 4</strain>
    </source>
</reference>
<name>A0A0M0GFC7_SPOGL</name>
<dbReference type="EMBL" id="LGUF01000007">
    <property type="protein sequence ID" value="KON88554.1"/>
    <property type="molecule type" value="Genomic_DNA"/>
</dbReference>
<dbReference type="AlphaFoldDB" id="A0A0M0GFC7"/>
<dbReference type="Proteomes" id="UP000037109">
    <property type="component" value="Unassembled WGS sequence"/>
</dbReference>
<keyword evidence="2" id="KW-1185">Reference proteome</keyword>
<evidence type="ECO:0000313" key="1">
    <source>
        <dbReference type="EMBL" id="KON88554.1"/>
    </source>
</evidence>
<protein>
    <submittedName>
        <fullName evidence="1">Uncharacterized protein</fullName>
    </submittedName>
</protein>
<organism evidence="1 2">
    <name type="scientific">Sporosarcina globispora</name>
    <name type="common">Bacillus globisporus</name>
    <dbReference type="NCBI Taxonomy" id="1459"/>
    <lineage>
        <taxon>Bacteria</taxon>
        <taxon>Bacillati</taxon>
        <taxon>Bacillota</taxon>
        <taxon>Bacilli</taxon>
        <taxon>Bacillales</taxon>
        <taxon>Caryophanaceae</taxon>
        <taxon>Sporosarcina</taxon>
    </lineage>
</organism>